<dbReference type="AlphaFoldDB" id="A0A3S4XZ32"/>
<name>A0A3S4XZ32_9ACTN</name>
<dbReference type="GO" id="GO:0004175">
    <property type="term" value="F:endopeptidase activity"/>
    <property type="evidence" value="ECO:0007669"/>
    <property type="project" value="UniProtKB-ARBA"/>
</dbReference>
<keyword evidence="4" id="KW-1185">Reference proteome</keyword>
<keyword evidence="3" id="KW-0378">Hydrolase</keyword>
<dbReference type="GeneID" id="64407252"/>
<accession>A0A3S4XZ32</accession>
<protein>
    <submittedName>
        <fullName evidence="3">CAAX amino terminal protease self- immunity</fullName>
    </submittedName>
</protein>
<organism evidence="3 4">
    <name type="scientific">Arachnia propionica</name>
    <dbReference type="NCBI Taxonomy" id="1750"/>
    <lineage>
        <taxon>Bacteria</taxon>
        <taxon>Bacillati</taxon>
        <taxon>Actinomycetota</taxon>
        <taxon>Actinomycetes</taxon>
        <taxon>Propionibacteriales</taxon>
        <taxon>Propionibacteriaceae</taxon>
        <taxon>Arachnia</taxon>
    </lineage>
</organism>
<gene>
    <name evidence="3" type="ORF">NCTC12967_01794</name>
</gene>
<feature type="transmembrane region" description="Helical" evidence="1">
    <location>
        <begin position="114"/>
        <end position="132"/>
    </location>
</feature>
<reference evidence="3 4" key="1">
    <citation type="submission" date="2018-12" db="EMBL/GenBank/DDBJ databases">
        <authorList>
            <consortium name="Pathogen Informatics"/>
        </authorList>
    </citation>
    <scope>NUCLEOTIDE SEQUENCE [LARGE SCALE GENOMIC DNA]</scope>
    <source>
        <strain evidence="3 4">NCTC12967</strain>
    </source>
</reference>
<keyword evidence="1" id="KW-0812">Transmembrane</keyword>
<keyword evidence="1" id="KW-1133">Transmembrane helix</keyword>
<dbReference type="Proteomes" id="UP000273044">
    <property type="component" value="Chromosome"/>
</dbReference>
<dbReference type="GO" id="GO:0080120">
    <property type="term" value="P:CAAX-box protein maturation"/>
    <property type="evidence" value="ECO:0007669"/>
    <property type="project" value="UniProtKB-ARBA"/>
</dbReference>
<feature type="transmembrane region" description="Helical" evidence="1">
    <location>
        <begin position="152"/>
        <end position="173"/>
    </location>
</feature>
<keyword evidence="1" id="KW-0472">Membrane</keyword>
<feature type="transmembrane region" description="Helical" evidence="1">
    <location>
        <begin position="206"/>
        <end position="224"/>
    </location>
</feature>
<proteinExistence type="predicted"/>
<dbReference type="EMBL" id="LR134406">
    <property type="protein sequence ID" value="VEH70495.1"/>
    <property type="molecule type" value="Genomic_DNA"/>
</dbReference>
<evidence type="ECO:0000313" key="4">
    <source>
        <dbReference type="Proteomes" id="UP000273044"/>
    </source>
</evidence>
<feature type="domain" description="CAAX prenyl protease 2/Lysostaphin resistance protein A-like" evidence="2">
    <location>
        <begin position="147"/>
        <end position="243"/>
    </location>
</feature>
<evidence type="ECO:0000256" key="1">
    <source>
        <dbReference type="SAM" id="Phobius"/>
    </source>
</evidence>
<dbReference type="InterPro" id="IPR003675">
    <property type="entry name" value="Rce1/LyrA-like_dom"/>
</dbReference>
<keyword evidence="3" id="KW-0645">Protease</keyword>
<feature type="transmembrane region" description="Helical" evidence="1">
    <location>
        <begin position="65"/>
        <end position="93"/>
    </location>
</feature>
<evidence type="ECO:0000313" key="3">
    <source>
        <dbReference type="EMBL" id="VEH70495.1"/>
    </source>
</evidence>
<feature type="transmembrane region" description="Helical" evidence="1">
    <location>
        <begin position="36"/>
        <end position="53"/>
    </location>
</feature>
<dbReference type="RefSeq" id="WP_061786857.1">
    <property type="nucleotide sequence ID" value="NZ_LR134406.1"/>
</dbReference>
<sequence>MQSKSTQHQTLKLLSINILFISLWLITLLNPERLKVLWFAVVLLLAIVFIIKNKNTSKYDILTGIALGCLVMPSQVVMGACSIVSYIGGASVFKKSKNKIVLFKATNIKEMIKTVGIMLIAGAVLAVTNVLLAKSAIEFNFSIEPEWFLRAIKAGVSEEVIFRFFFFAVSVYCIKDGALSKFDNFLCYVIMILPHVLIHFDATTFTLSSVVVLALLFGLPFAIMQRKRDLSSAIGAHTLVDAVRFCTFGA</sequence>
<feature type="transmembrane region" description="Helical" evidence="1">
    <location>
        <begin position="12"/>
        <end position="29"/>
    </location>
</feature>
<evidence type="ECO:0000259" key="2">
    <source>
        <dbReference type="Pfam" id="PF02517"/>
    </source>
</evidence>
<dbReference type="GO" id="GO:0006508">
    <property type="term" value="P:proteolysis"/>
    <property type="evidence" value="ECO:0007669"/>
    <property type="project" value="UniProtKB-KW"/>
</dbReference>
<dbReference type="Pfam" id="PF02517">
    <property type="entry name" value="Rce1-like"/>
    <property type="match status" value="1"/>
</dbReference>